<dbReference type="AlphaFoldDB" id="A0AAV0B641"/>
<accession>A0AAV0B641</accession>
<keyword evidence="2" id="KW-1185">Reference proteome</keyword>
<comment type="caution">
    <text evidence="1">The sequence shown here is derived from an EMBL/GenBank/DDBJ whole genome shotgun (WGS) entry which is preliminary data.</text>
</comment>
<reference evidence="1" key="1">
    <citation type="submission" date="2022-06" db="EMBL/GenBank/DDBJ databases">
        <authorList>
            <consortium name="SYNGENTA / RWTH Aachen University"/>
        </authorList>
    </citation>
    <scope>NUCLEOTIDE SEQUENCE</scope>
</reference>
<sequence>MPLGCNNLVPGVNRLSRVEDLSIPAKTNIDYDRDGSAIDDEGSKEIIQEFDFESCEIPDGWRSSYSKIK</sequence>
<evidence type="ECO:0000313" key="2">
    <source>
        <dbReference type="Proteomes" id="UP001153365"/>
    </source>
</evidence>
<dbReference type="EMBL" id="CALTRL010003219">
    <property type="protein sequence ID" value="CAH7678657.1"/>
    <property type="molecule type" value="Genomic_DNA"/>
</dbReference>
<proteinExistence type="predicted"/>
<evidence type="ECO:0000313" key="1">
    <source>
        <dbReference type="EMBL" id="CAH7678657.1"/>
    </source>
</evidence>
<organism evidence="1 2">
    <name type="scientific">Phakopsora pachyrhizi</name>
    <name type="common">Asian soybean rust disease fungus</name>
    <dbReference type="NCBI Taxonomy" id="170000"/>
    <lineage>
        <taxon>Eukaryota</taxon>
        <taxon>Fungi</taxon>
        <taxon>Dikarya</taxon>
        <taxon>Basidiomycota</taxon>
        <taxon>Pucciniomycotina</taxon>
        <taxon>Pucciniomycetes</taxon>
        <taxon>Pucciniales</taxon>
        <taxon>Phakopsoraceae</taxon>
        <taxon>Phakopsora</taxon>
    </lineage>
</organism>
<dbReference type="Proteomes" id="UP001153365">
    <property type="component" value="Unassembled WGS sequence"/>
</dbReference>
<gene>
    <name evidence="1" type="ORF">PPACK8108_LOCUS13108</name>
</gene>
<name>A0AAV0B641_PHAPC</name>
<protein>
    <submittedName>
        <fullName evidence="1">Uncharacterized protein</fullName>
    </submittedName>
</protein>